<dbReference type="GO" id="GO:0016020">
    <property type="term" value="C:membrane"/>
    <property type="evidence" value="ECO:0007669"/>
    <property type="project" value="InterPro"/>
</dbReference>
<sequence>MRVLRGLAVISALLLSGAPALSSAATYVVNATDDGSLSGLGVACPSGALTRCTLRGAIEAAQANGESANTIQLQVEGVAVQSALPTITKSLSITGSLGSGAPTHIARLASVARGSSDQYCYGISNAGTVYPLFSVDASGSSSINVSFENILACFGDARTTARNGAGGAIHFSGSKPSVLNLVNVRLINNLADVGGALSVSGAAHEAYISGSSLSGNVATGGGGAAFFQNGKVEIRASTIGPYFATGTVAADAAAPKLPFSADGNSAGTGGGGLWVDTASLSLIRSFVVANTAPQGSALVLSASGGGTTPPATLIGNTIARNQISGSGSGSAIYAANASASLPATATAPFVGNIVADNSGSGCVAIIGNTVADTGGYNLFSDGSCTAGGATPVLPENLYRPSATIFWNIAAGRVTSGGVGGFASRGLAPSVLPIVAESPAVDFVKSSHQLKDANKADARGAAVVDGNGDGLAVADIGAYEFGGYGLVGFVPQSSAGYSIGEPASGNASLPLPIKNFVGTATTSALRVSSIDASLAALPSSFSPGSASPDLAGKLNDYAPLSSVIVSPLAVGASDNTAKLLVHADSLSEADESVRLLLSGLDNVDADVQPSGSSTPFCLDGSAGGYYPCATQTATITGDLPSGFQFQKTGVAVPEAGGTFGLTVVRTGDLSSAATVTCSASSGTAVKNRDFVVSDQVLSFAANESSKLCVVSVLQDAVVESTETFTVNLSAPSKGSILTPGSETVGIIDDDSADTVLSLSQASYSVNEAAGSLTVTVTRSGDSSAAVEVTLATQDGAAVDKTDYTATSATLKWDAGASGSQTVNIPILQNSIKDGSRQFSVLLGGVKNDTEGSSKKVALASPDSATVTIVDDDASTAGITLSTSSVAIVGTGSSVYSITLSQVPSADVLIALSSSDSSVVATSADNGTATLKFPAGSTTLTRSVNVKSSANPASGSTLTAQISHSVTSSDLRYGAATVAKVTVTVGSTNSVPPSSGSTGGGGGGALGWPSLLVLAGGLLLRRRRRG</sequence>
<dbReference type="SUPFAM" id="SSF51126">
    <property type="entry name" value="Pectin lyase-like"/>
    <property type="match status" value="1"/>
</dbReference>
<feature type="domain" description="Calx-beta" evidence="7">
    <location>
        <begin position="630"/>
        <end position="728"/>
    </location>
</feature>
<gene>
    <name evidence="8" type="ORF">SAMN04488038_102261</name>
</gene>
<dbReference type="Gene3D" id="2.60.40.2030">
    <property type="match status" value="2"/>
</dbReference>
<evidence type="ECO:0000313" key="8">
    <source>
        <dbReference type="EMBL" id="SEP93453.1"/>
    </source>
</evidence>
<evidence type="ECO:0000256" key="4">
    <source>
        <dbReference type="ARBA" id="ARBA00023065"/>
    </source>
</evidence>
<feature type="signal peptide" evidence="6">
    <location>
        <begin position="1"/>
        <end position="24"/>
    </location>
</feature>
<evidence type="ECO:0000313" key="9">
    <source>
        <dbReference type="Proteomes" id="UP000199233"/>
    </source>
</evidence>
<evidence type="ECO:0000256" key="2">
    <source>
        <dbReference type="ARBA" id="ARBA00022737"/>
    </source>
</evidence>
<feature type="transmembrane region" description="Helical" evidence="5">
    <location>
        <begin position="997"/>
        <end position="1018"/>
    </location>
</feature>
<dbReference type="InterPro" id="IPR003644">
    <property type="entry name" value="Calx_beta"/>
</dbReference>
<dbReference type="PANTHER" id="PTHR11878:SF65">
    <property type="entry name" value="NA_CA-EXCHANGE PROTEIN, ISOFORM G"/>
    <property type="match status" value="1"/>
</dbReference>
<keyword evidence="1 6" id="KW-0732">Signal</keyword>
<keyword evidence="5" id="KW-0472">Membrane</keyword>
<organism evidence="8 9">
    <name type="scientific">Solimonas aquatica</name>
    <dbReference type="NCBI Taxonomy" id="489703"/>
    <lineage>
        <taxon>Bacteria</taxon>
        <taxon>Pseudomonadati</taxon>
        <taxon>Pseudomonadota</taxon>
        <taxon>Gammaproteobacteria</taxon>
        <taxon>Nevskiales</taxon>
        <taxon>Nevskiaceae</taxon>
        <taxon>Solimonas</taxon>
    </lineage>
</organism>
<dbReference type="SMART" id="SM00237">
    <property type="entry name" value="Calx_beta"/>
    <property type="match status" value="2"/>
</dbReference>
<dbReference type="SUPFAM" id="SSF141072">
    <property type="entry name" value="CalX-like"/>
    <property type="match status" value="2"/>
</dbReference>
<keyword evidence="5" id="KW-0812">Transmembrane</keyword>
<dbReference type="InterPro" id="IPR038081">
    <property type="entry name" value="CalX-like_sf"/>
</dbReference>
<feature type="chain" id="PRO_5011599903" evidence="6">
    <location>
        <begin position="25"/>
        <end position="1024"/>
    </location>
</feature>
<dbReference type="Proteomes" id="UP000199233">
    <property type="component" value="Unassembled WGS sequence"/>
</dbReference>
<evidence type="ECO:0000256" key="6">
    <source>
        <dbReference type="SAM" id="SignalP"/>
    </source>
</evidence>
<keyword evidence="5" id="KW-1133">Transmembrane helix</keyword>
<protein>
    <submittedName>
        <fullName evidence="8">Calx-beta domain-containing protein</fullName>
    </submittedName>
</protein>
<dbReference type="RefSeq" id="WP_093282330.1">
    <property type="nucleotide sequence ID" value="NZ_FOFS01000002.1"/>
</dbReference>
<evidence type="ECO:0000256" key="5">
    <source>
        <dbReference type="SAM" id="Phobius"/>
    </source>
</evidence>
<dbReference type="PANTHER" id="PTHR11878">
    <property type="entry name" value="SODIUM/CALCIUM EXCHANGER"/>
    <property type="match status" value="1"/>
</dbReference>
<keyword evidence="3" id="KW-0106">Calcium</keyword>
<keyword evidence="2" id="KW-0677">Repeat</keyword>
<proteinExistence type="predicted"/>
<feature type="domain" description="Calx-beta" evidence="7">
    <location>
        <begin position="741"/>
        <end position="842"/>
    </location>
</feature>
<reference evidence="8 9" key="1">
    <citation type="submission" date="2016-10" db="EMBL/GenBank/DDBJ databases">
        <authorList>
            <person name="de Groot N.N."/>
        </authorList>
    </citation>
    <scope>NUCLEOTIDE SEQUENCE [LARGE SCALE GENOMIC DNA]</scope>
    <source>
        <strain evidence="8 9">DSM 25927</strain>
    </source>
</reference>
<evidence type="ECO:0000256" key="1">
    <source>
        <dbReference type="ARBA" id="ARBA00022729"/>
    </source>
</evidence>
<dbReference type="Pfam" id="PF03160">
    <property type="entry name" value="Calx-beta"/>
    <property type="match status" value="1"/>
</dbReference>
<accession>A0A1H9BXY7</accession>
<dbReference type="STRING" id="489703.SAMN04488038_102261"/>
<dbReference type="AlphaFoldDB" id="A0A1H9BXY7"/>
<keyword evidence="4" id="KW-0406">Ion transport</keyword>
<evidence type="ECO:0000259" key="7">
    <source>
        <dbReference type="SMART" id="SM00237"/>
    </source>
</evidence>
<dbReference type="GO" id="GO:0030001">
    <property type="term" value="P:metal ion transport"/>
    <property type="evidence" value="ECO:0007669"/>
    <property type="project" value="TreeGrafter"/>
</dbReference>
<keyword evidence="9" id="KW-1185">Reference proteome</keyword>
<name>A0A1H9BXY7_9GAMM</name>
<keyword evidence="4" id="KW-0813">Transport</keyword>
<evidence type="ECO:0000256" key="3">
    <source>
        <dbReference type="ARBA" id="ARBA00022837"/>
    </source>
</evidence>
<dbReference type="OrthoDB" id="5621937at2"/>
<dbReference type="InterPro" id="IPR051171">
    <property type="entry name" value="CaCA"/>
</dbReference>
<dbReference type="GO" id="GO:0007154">
    <property type="term" value="P:cell communication"/>
    <property type="evidence" value="ECO:0007669"/>
    <property type="project" value="InterPro"/>
</dbReference>
<dbReference type="InterPro" id="IPR011050">
    <property type="entry name" value="Pectin_lyase_fold/virulence"/>
</dbReference>
<dbReference type="EMBL" id="FOFS01000002">
    <property type="protein sequence ID" value="SEP93453.1"/>
    <property type="molecule type" value="Genomic_DNA"/>
</dbReference>